<evidence type="ECO:0000313" key="3">
    <source>
        <dbReference type="Proteomes" id="UP000692954"/>
    </source>
</evidence>
<keyword evidence="3" id="KW-1185">Reference proteome</keyword>
<keyword evidence="1" id="KW-1133">Transmembrane helix</keyword>
<keyword evidence="1" id="KW-0472">Membrane</keyword>
<reference evidence="2" key="1">
    <citation type="submission" date="2021-01" db="EMBL/GenBank/DDBJ databases">
        <authorList>
            <consortium name="Genoscope - CEA"/>
            <person name="William W."/>
        </authorList>
    </citation>
    <scope>NUCLEOTIDE SEQUENCE</scope>
</reference>
<evidence type="ECO:0000256" key="1">
    <source>
        <dbReference type="SAM" id="Phobius"/>
    </source>
</evidence>
<proteinExistence type="predicted"/>
<sequence length="233" mass="28024">MISSLKSKKNTFFFVREGRHNIPYQAAWQKKFPQNFLIQLWQKSHAFGGTMDSEIYLCFSWSGQHPNSWMCIYDIETWPGEEHQHGANEYGKRVRIFRLISSVFQERMTDTLPTKWRRGILQTMYKSKKGTSTNINPEKKKSLLYRFKLIFGNDFKIGGRRRMNVSINFIQFNFKINIKILFSQIKTLYFWLQKQIQFFFNKDKFLFYQFFLLSSSVGLRFGIQKMDYQIKLV</sequence>
<dbReference type="EMBL" id="CAJJDN010000155">
    <property type="protein sequence ID" value="CAD8124926.1"/>
    <property type="molecule type" value="Genomic_DNA"/>
</dbReference>
<evidence type="ECO:0000313" key="2">
    <source>
        <dbReference type="EMBL" id="CAD8124926.1"/>
    </source>
</evidence>
<protein>
    <submittedName>
        <fullName evidence="2">Uncharacterized protein</fullName>
    </submittedName>
</protein>
<dbReference type="AlphaFoldDB" id="A0A8S1R9C1"/>
<feature type="transmembrane region" description="Helical" evidence="1">
    <location>
        <begin position="165"/>
        <end position="185"/>
    </location>
</feature>
<gene>
    <name evidence="2" type="ORF">PSON_ATCC_30995.1.T1550002</name>
</gene>
<keyword evidence="1" id="KW-0812">Transmembrane</keyword>
<comment type="caution">
    <text evidence="2">The sequence shown here is derived from an EMBL/GenBank/DDBJ whole genome shotgun (WGS) entry which is preliminary data.</text>
</comment>
<dbReference type="Proteomes" id="UP000692954">
    <property type="component" value="Unassembled WGS sequence"/>
</dbReference>
<feature type="transmembrane region" description="Helical" evidence="1">
    <location>
        <begin position="205"/>
        <end position="223"/>
    </location>
</feature>
<accession>A0A8S1R9C1</accession>
<organism evidence="2 3">
    <name type="scientific">Paramecium sonneborni</name>
    <dbReference type="NCBI Taxonomy" id="65129"/>
    <lineage>
        <taxon>Eukaryota</taxon>
        <taxon>Sar</taxon>
        <taxon>Alveolata</taxon>
        <taxon>Ciliophora</taxon>
        <taxon>Intramacronucleata</taxon>
        <taxon>Oligohymenophorea</taxon>
        <taxon>Peniculida</taxon>
        <taxon>Parameciidae</taxon>
        <taxon>Paramecium</taxon>
    </lineage>
</organism>
<name>A0A8S1R9C1_9CILI</name>